<dbReference type="Proteomes" id="UP001152622">
    <property type="component" value="Chromosome 13"/>
</dbReference>
<feature type="compositionally biased region" description="Basic and acidic residues" evidence="2">
    <location>
        <begin position="436"/>
        <end position="445"/>
    </location>
</feature>
<dbReference type="PANTHER" id="PTHR28638:SF1">
    <property type="entry name" value="PRE-B-CELL LEUKEMIA TRANSCRIPTION FACTOR-INTERACTING PROTEIN 1"/>
    <property type="match status" value="1"/>
</dbReference>
<accession>A0A9Q1ES22</accession>
<feature type="compositionally biased region" description="Basic and acidic residues" evidence="2">
    <location>
        <begin position="656"/>
        <end position="722"/>
    </location>
</feature>
<comment type="caution">
    <text evidence="3">The sequence shown here is derived from an EMBL/GenBank/DDBJ whole genome shotgun (WGS) entry which is preliminary data.</text>
</comment>
<gene>
    <name evidence="3" type="ORF">SKAU_G00312510</name>
</gene>
<feature type="compositionally biased region" description="Polar residues" evidence="2">
    <location>
        <begin position="328"/>
        <end position="338"/>
    </location>
</feature>
<keyword evidence="4" id="KW-1185">Reference proteome</keyword>
<evidence type="ECO:0000313" key="4">
    <source>
        <dbReference type="Proteomes" id="UP001152622"/>
    </source>
</evidence>
<dbReference type="InterPro" id="IPR051990">
    <property type="entry name" value="CCPG1/PBIP1"/>
</dbReference>
<feature type="compositionally biased region" description="Acidic residues" evidence="2">
    <location>
        <begin position="414"/>
        <end position="426"/>
    </location>
</feature>
<feature type="region of interest" description="Disordered" evidence="2">
    <location>
        <begin position="593"/>
        <end position="722"/>
    </location>
</feature>
<evidence type="ECO:0000256" key="2">
    <source>
        <dbReference type="SAM" id="MobiDB-lite"/>
    </source>
</evidence>
<dbReference type="OrthoDB" id="8947092at2759"/>
<feature type="region of interest" description="Disordered" evidence="2">
    <location>
        <begin position="27"/>
        <end position="195"/>
    </location>
</feature>
<reference evidence="3" key="1">
    <citation type="journal article" date="2023" name="Science">
        <title>Genome structures resolve the early diversification of teleost fishes.</title>
        <authorList>
            <person name="Parey E."/>
            <person name="Louis A."/>
            <person name="Montfort J."/>
            <person name="Bouchez O."/>
            <person name="Roques C."/>
            <person name="Iampietro C."/>
            <person name="Lluch J."/>
            <person name="Castinel A."/>
            <person name="Donnadieu C."/>
            <person name="Desvignes T."/>
            <person name="Floi Bucao C."/>
            <person name="Jouanno E."/>
            <person name="Wen M."/>
            <person name="Mejri S."/>
            <person name="Dirks R."/>
            <person name="Jansen H."/>
            <person name="Henkel C."/>
            <person name="Chen W.J."/>
            <person name="Zahm M."/>
            <person name="Cabau C."/>
            <person name="Klopp C."/>
            <person name="Thompson A.W."/>
            <person name="Robinson-Rechavi M."/>
            <person name="Braasch I."/>
            <person name="Lecointre G."/>
            <person name="Bobe J."/>
            <person name="Postlethwait J.H."/>
            <person name="Berthelot C."/>
            <person name="Roest Crollius H."/>
            <person name="Guiguen Y."/>
        </authorList>
    </citation>
    <scope>NUCLEOTIDE SEQUENCE</scope>
    <source>
        <strain evidence="3">WJC10195</strain>
    </source>
</reference>
<proteinExistence type="predicted"/>
<keyword evidence="1" id="KW-0175">Coiled coil</keyword>
<evidence type="ECO:0000256" key="1">
    <source>
        <dbReference type="ARBA" id="ARBA00023054"/>
    </source>
</evidence>
<dbReference type="PANTHER" id="PTHR28638">
    <property type="entry name" value="CELL CYCLE PROGRESSION PROTEIN 1"/>
    <property type="match status" value="1"/>
</dbReference>
<feature type="compositionally biased region" description="Basic and acidic residues" evidence="2">
    <location>
        <begin position="537"/>
        <end position="551"/>
    </location>
</feature>
<sequence length="958" mass="105472">MSDNDSITNSNGLVGGWTHLIPEECAVESVGPGDDGNESLAETPSPCEKVTCSVAAPETGGGVPPRGGADSEEWPHGTPASPEAPVESVGPEDDGRRSPAEATNLSEEVTGPVAEEEPGDGGVPPEAALSEEGLQVCQETTPESSTPSSPTVSSPSPSSHVPLISDQEGHTPFGLDTDAVTSPCSDTDGLIPDSTATDAYTHISSVPENLAADSPAPDAYTHISSAPEIFAADSPAHDTVIHTSSAPENLAADGSAHDTDTHISSAPELLAPDSPSPDTFTHVSPAPESYPDITPELLAPDSPSPDTFTHVSPAPESYPDITPKPFASANSAPETYTDISPEPFAPANSTPETYTDISPEPFAPASSAPEAYTDISPEPFAPASSAPEAYTDISPAFESQSPGSIPSASVLESQEGEEPEKEEEVSEPAKILAEVVPREDFRGDSDPDAPSYEGDWLRRRHAPPPGPPEPLRRVREEEEEEDEEEEFHLIVKKEERGGISLNKCIVGALVLLCLGSIIYTGYVPDLDGEEDSAQPEVHGKQERLNPDAKLPDPKEVAQLLGKLAEDNQQVAILQAQLQTQKDELDLVLQKAEEMVKEPPAGQTENHTTAHSRLWEGQNELASEEGDTGQEGEKTGVAEVEEEREEVEEEREEVEEERSGRTERAEKPVGSDGERKRQWEGRVREVRREARQEKEWKKGREQGKERRQREERKEKKGERDWKLGKDKHREWKEKVERRRAWEKGREWYGERKREGAWKGKMEKRDQRQDRWRGEKKEKDWKVQKEGWKEREERGMGKDKSKKEKHWQSPAEKKPRALDHADYWKRQQEKLEKNRPPVDCKSIAECARKEGLVPVKEAEFRGLLTSYLGKLGDDDGGASKGAVVSLVGEFFADGVFAHHRVPFREFVEDLADVLEDVAEGDRRLEEEMEEFEREALRRFAMAGGGEREGRSRGKDGRMWG</sequence>
<feature type="region of interest" description="Disordered" evidence="2">
    <location>
        <begin position="529"/>
        <end position="551"/>
    </location>
</feature>
<dbReference type="GO" id="GO:0016020">
    <property type="term" value="C:membrane"/>
    <property type="evidence" value="ECO:0007669"/>
    <property type="project" value="TreeGrafter"/>
</dbReference>
<feature type="compositionally biased region" description="Polar residues" evidence="2">
    <location>
        <begin position="397"/>
        <end position="411"/>
    </location>
</feature>
<dbReference type="AlphaFoldDB" id="A0A9Q1ES22"/>
<feature type="compositionally biased region" description="Basic and acidic residues" evidence="2">
    <location>
        <begin position="751"/>
        <end position="800"/>
    </location>
</feature>
<organism evidence="3 4">
    <name type="scientific">Synaphobranchus kaupii</name>
    <name type="common">Kaup's arrowtooth eel</name>
    <dbReference type="NCBI Taxonomy" id="118154"/>
    <lineage>
        <taxon>Eukaryota</taxon>
        <taxon>Metazoa</taxon>
        <taxon>Chordata</taxon>
        <taxon>Craniata</taxon>
        <taxon>Vertebrata</taxon>
        <taxon>Euteleostomi</taxon>
        <taxon>Actinopterygii</taxon>
        <taxon>Neopterygii</taxon>
        <taxon>Teleostei</taxon>
        <taxon>Anguilliformes</taxon>
        <taxon>Synaphobranchidae</taxon>
        <taxon>Synaphobranchus</taxon>
    </lineage>
</organism>
<feature type="compositionally biased region" description="Acidic residues" evidence="2">
    <location>
        <begin position="477"/>
        <end position="486"/>
    </location>
</feature>
<protein>
    <recommendedName>
        <fullName evidence="5">Pre-B-cell leukemia transcription factor-interacting protein 1</fullName>
    </recommendedName>
</protein>
<evidence type="ECO:0000313" key="3">
    <source>
        <dbReference type="EMBL" id="KAJ8343922.1"/>
    </source>
</evidence>
<name>A0A9Q1ES22_SYNKA</name>
<evidence type="ECO:0008006" key="5">
    <source>
        <dbReference type="Google" id="ProtNLM"/>
    </source>
</evidence>
<feature type="compositionally biased region" description="Low complexity" evidence="2">
    <location>
        <begin position="139"/>
        <end position="162"/>
    </location>
</feature>
<dbReference type="EMBL" id="JAINUF010000013">
    <property type="protein sequence ID" value="KAJ8343922.1"/>
    <property type="molecule type" value="Genomic_DNA"/>
</dbReference>
<feature type="region of interest" description="Disordered" evidence="2">
    <location>
        <begin position="243"/>
        <end position="486"/>
    </location>
</feature>
<feature type="compositionally biased region" description="Acidic residues" evidence="2">
    <location>
        <begin position="638"/>
        <end position="655"/>
    </location>
</feature>
<feature type="compositionally biased region" description="Polar residues" evidence="2">
    <location>
        <begin position="347"/>
        <end position="356"/>
    </location>
</feature>
<feature type="region of interest" description="Disordered" evidence="2">
    <location>
        <begin position="751"/>
        <end position="818"/>
    </location>
</feature>
<feature type="compositionally biased region" description="Low complexity" evidence="2">
    <location>
        <begin position="358"/>
        <end position="389"/>
    </location>
</feature>
<feature type="compositionally biased region" description="Basic and acidic residues" evidence="2">
    <location>
        <begin position="809"/>
        <end position="818"/>
    </location>
</feature>